<dbReference type="AlphaFoldDB" id="A0AAN9UY22"/>
<protein>
    <submittedName>
        <fullName evidence="2">Uncharacterized protein</fullName>
    </submittedName>
</protein>
<evidence type="ECO:0000313" key="3">
    <source>
        <dbReference type="Proteomes" id="UP001320420"/>
    </source>
</evidence>
<accession>A0AAN9UY22</accession>
<evidence type="ECO:0000256" key="1">
    <source>
        <dbReference type="SAM" id="MobiDB-lite"/>
    </source>
</evidence>
<feature type="region of interest" description="Disordered" evidence="1">
    <location>
        <begin position="383"/>
        <end position="419"/>
    </location>
</feature>
<feature type="compositionally biased region" description="Acidic residues" evidence="1">
    <location>
        <begin position="403"/>
        <end position="417"/>
    </location>
</feature>
<feature type="compositionally biased region" description="Acidic residues" evidence="1">
    <location>
        <begin position="206"/>
        <end position="216"/>
    </location>
</feature>
<comment type="caution">
    <text evidence="2">The sequence shown here is derived from an EMBL/GenBank/DDBJ whole genome shotgun (WGS) entry which is preliminary data.</text>
</comment>
<proteinExistence type="predicted"/>
<evidence type="ECO:0000313" key="2">
    <source>
        <dbReference type="EMBL" id="KAK7757689.1"/>
    </source>
</evidence>
<gene>
    <name evidence="2" type="ORF">SLS62_000066</name>
</gene>
<feature type="region of interest" description="Disordered" evidence="1">
    <location>
        <begin position="196"/>
        <end position="216"/>
    </location>
</feature>
<reference evidence="2 3" key="1">
    <citation type="submission" date="2024-02" db="EMBL/GenBank/DDBJ databases">
        <title>De novo assembly and annotation of 12 fungi associated with fruit tree decline syndrome in Ontario, Canada.</title>
        <authorList>
            <person name="Sulman M."/>
            <person name="Ellouze W."/>
            <person name="Ilyukhin E."/>
        </authorList>
    </citation>
    <scope>NUCLEOTIDE SEQUENCE [LARGE SCALE GENOMIC DNA]</scope>
    <source>
        <strain evidence="2 3">M11/M66-122</strain>
    </source>
</reference>
<dbReference type="Proteomes" id="UP001320420">
    <property type="component" value="Unassembled WGS sequence"/>
</dbReference>
<name>A0AAN9UY22_9PEZI</name>
<sequence length="501" mass="54610">MAATTTTFPHFTDLPLEIQLYIWDLVLQDFAFVHIDGSWHNSVSHPTTSPATATAIWPILPVPAPRLGDPPGLIPYRLPAGTPATLASHPPPMGIPASRARGVDWQAYMRAMLTPSRKLVRHAAPGVAWHFDHFWAAVEAAVGLGMKGEGSRSSSSRGFPELLAGVDDAVACFSACRASRLQAMRRAVVNTGQSVPLSLPQRQLDRDDDDDDGDGDDDEWRIRFRLVRNGVVFENVFQDPHQYRSGDSSSSSDRGRPCLVYAIAANGADPTAPPELGRDFLPFKTGGVVAARLADIERCVFGNGNGNGGQQQRLSLTRCPPGLDAARFRELRLLMWWQPELGARARRPEANYPLHCPPASILWIYSSILHSVALRARAARARARTGAKEGQQRQRGGGMAEGGEGDGEEGGDGDDATSAEACLCPDGTKMSAYLSGAWYFGLLEMGGRCPLCRVPLVDELRRWCPELLDREGCLDVVVLRDRDSVERPEATLSSRSHEIFV</sequence>
<organism evidence="2 3">
    <name type="scientific">Diatrype stigma</name>
    <dbReference type="NCBI Taxonomy" id="117547"/>
    <lineage>
        <taxon>Eukaryota</taxon>
        <taxon>Fungi</taxon>
        <taxon>Dikarya</taxon>
        <taxon>Ascomycota</taxon>
        <taxon>Pezizomycotina</taxon>
        <taxon>Sordariomycetes</taxon>
        <taxon>Xylariomycetidae</taxon>
        <taxon>Xylariales</taxon>
        <taxon>Diatrypaceae</taxon>
        <taxon>Diatrype</taxon>
    </lineage>
</organism>
<keyword evidence="3" id="KW-1185">Reference proteome</keyword>
<dbReference type="EMBL" id="JAKJXP020000001">
    <property type="protein sequence ID" value="KAK7757689.1"/>
    <property type="molecule type" value="Genomic_DNA"/>
</dbReference>